<comment type="caution">
    <text evidence="2">The sequence shown here is derived from an EMBL/GenBank/DDBJ whole genome shotgun (WGS) entry which is preliminary data.</text>
</comment>
<dbReference type="Proteomes" id="UP000249061">
    <property type="component" value="Unassembled WGS sequence"/>
</dbReference>
<gene>
    <name evidence="2" type="ORF">DI536_36670</name>
</gene>
<accession>A0A2W5SJ35</accession>
<organism evidence="2 3">
    <name type="scientific">Archangium gephyra</name>
    <dbReference type="NCBI Taxonomy" id="48"/>
    <lineage>
        <taxon>Bacteria</taxon>
        <taxon>Pseudomonadati</taxon>
        <taxon>Myxococcota</taxon>
        <taxon>Myxococcia</taxon>
        <taxon>Myxococcales</taxon>
        <taxon>Cystobacterineae</taxon>
        <taxon>Archangiaceae</taxon>
        <taxon>Archangium</taxon>
    </lineage>
</organism>
<dbReference type="InterPro" id="IPR006944">
    <property type="entry name" value="Phage/GTA_portal"/>
</dbReference>
<reference evidence="2 3" key="1">
    <citation type="submission" date="2017-08" db="EMBL/GenBank/DDBJ databases">
        <title>Infants hospitalized years apart are colonized by the same room-sourced microbial strains.</title>
        <authorList>
            <person name="Brooks B."/>
            <person name="Olm M.R."/>
            <person name="Firek B.A."/>
            <person name="Baker R."/>
            <person name="Thomas B.C."/>
            <person name="Morowitz M.J."/>
            <person name="Banfield J.F."/>
        </authorList>
    </citation>
    <scope>NUCLEOTIDE SEQUENCE [LARGE SCALE GENOMIC DNA]</scope>
    <source>
        <strain evidence="2">S2_003_000_R2_14</strain>
    </source>
</reference>
<dbReference type="EMBL" id="QFQP01000157">
    <property type="protein sequence ID" value="PZR02922.1"/>
    <property type="molecule type" value="Genomic_DNA"/>
</dbReference>
<sequence>MPAATSTALMTQSDGSVVEAFTFGDPEPISRVQLLDYVECMFNGRWYETPLPWEGLASAFRASPHHGSAIFLKRNILKSLFVPHPRLSSAAFGAWALDFLVFGNAYLEQPRAFTGRALPMQHALAKFVRRGEEAGHYFFVRGWMQEHEFEPGSVFHLREDDINQEVYGLPEYISALQSAWLNEAATLFRRKYYANGSHAGFILYLSDAQVSTTDADALRTALKGAKGPGNFRNLFLHAPGGKADGLKLIPVSEVAAKDDFAAIKNVSKEDVLAAHRVPPGLLGILPTNAGGFGNAPEALAVFVENEIRPLMNRFRELNEWAGEELVRFRERQG</sequence>
<evidence type="ECO:0000256" key="1">
    <source>
        <dbReference type="ARBA" id="ARBA00006799"/>
    </source>
</evidence>
<dbReference type="InterPro" id="IPR030935">
    <property type="entry name" value="PBSX_Proteobac"/>
</dbReference>
<dbReference type="PIRSF" id="PIRSF018494">
    <property type="entry name" value="PBSX_VPQ"/>
    <property type="match status" value="1"/>
</dbReference>
<comment type="similarity">
    <text evidence="1">Belongs to the phage portal family. PBSX subfamily.</text>
</comment>
<evidence type="ECO:0000313" key="2">
    <source>
        <dbReference type="EMBL" id="PZR02922.1"/>
    </source>
</evidence>
<name>A0A2W5SJ35_9BACT</name>
<protein>
    <submittedName>
        <fullName evidence="2">Phage portal protein</fullName>
    </submittedName>
</protein>
<proteinExistence type="inferred from homology"/>
<dbReference type="Pfam" id="PF04860">
    <property type="entry name" value="Phage_portal"/>
    <property type="match status" value="1"/>
</dbReference>
<evidence type="ECO:0000313" key="3">
    <source>
        <dbReference type="Proteomes" id="UP000249061"/>
    </source>
</evidence>
<dbReference type="InterPro" id="IPR006430">
    <property type="entry name" value="Phage_portal_PBSX"/>
</dbReference>
<dbReference type="AlphaFoldDB" id="A0A2W5SJ35"/>
<dbReference type="NCBIfam" id="TIGR01540">
    <property type="entry name" value="portal_PBSX"/>
    <property type="match status" value="1"/>
</dbReference>